<feature type="transmembrane region" description="Helical" evidence="8">
    <location>
        <begin position="360"/>
        <end position="380"/>
    </location>
</feature>
<feature type="transmembrane region" description="Helical" evidence="8">
    <location>
        <begin position="119"/>
        <end position="141"/>
    </location>
</feature>
<dbReference type="GO" id="GO:0042907">
    <property type="term" value="F:xanthine transmembrane transporter activity"/>
    <property type="evidence" value="ECO:0007669"/>
    <property type="project" value="TreeGrafter"/>
</dbReference>
<evidence type="ECO:0000313" key="10">
    <source>
        <dbReference type="Proteomes" id="UP000199073"/>
    </source>
</evidence>
<comment type="similarity">
    <text evidence="2">Belongs to the nucleobase:cation symporter-2 (NCS2) (TC 2.A.40) family.</text>
</comment>
<evidence type="ECO:0000256" key="4">
    <source>
        <dbReference type="ARBA" id="ARBA00022475"/>
    </source>
</evidence>
<evidence type="ECO:0000256" key="8">
    <source>
        <dbReference type="SAM" id="Phobius"/>
    </source>
</evidence>
<dbReference type="PANTHER" id="PTHR42810:SF4">
    <property type="entry name" value="URIC ACID TRANSPORTER UACT"/>
    <property type="match status" value="1"/>
</dbReference>
<dbReference type="Proteomes" id="UP000199073">
    <property type="component" value="Unassembled WGS sequence"/>
</dbReference>
<dbReference type="Pfam" id="PF00860">
    <property type="entry name" value="Xan_ur_permease"/>
    <property type="match status" value="1"/>
</dbReference>
<dbReference type="InterPro" id="IPR006043">
    <property type="entry name" value="NCS2"/>
</dbReference>
<feature type="transmembrane region" description="Helical" evidence="8">
    <location>
        <begin position="332"/>
        <end position="354"/>
    </location>
</feature>
<dbReference type="NCBIfam" id="TIGR00801">
    <property type="entry name" value="ncs2"/>
    <property type="match status" value="1"/>
</dbReference>
<dbReference type="OrthoDB" id="9779092at2"/>
<evidence type="ECO:0000256" key="7">
    <source>
        <dbReference type="ARBA" id="ARBA00023136"/>
    </source>
</evidence>
<evidence type="ECO:0000256" key="1">
    <source>
        <dbReference type="ARBA" id="ARBA00004651"/>
    </source>
</evidence>
<reference evidence="9 10" key="1">
    <citation type="submission" date="2016-10" db="EMBL/GenBank/DDBJ databases">
        <authorList>
            <person name="de Groot N.N."/>
        </authorList>
    </citation>
    <scope>NUCLEOTIDE SEQUENCE [LARGE SCALE GENOMIC DNA]</scope>
    <source>
        <strain evidence="9 10">DSM 12130</strain>
    </source>
</reference>
<protein>
    <submittedName>
        <fullName evidence="9">Uracil permease</fullName>
    </submittedName>
</protein>
<feature type="transmembrane region" description="Helical" evidence="8">
    <location>
        <begin position="18"/>
        <end position="37"/>
    </location>
</feature>
<feature type="transmembrane region" description="Helical" evidence="8">
    <location>
        <begin position="392"/>
        <end position="409"/>
    </location>
</feature>
<evidence type="ECO:0000256" key="5">
    <source>
        <dbReference type="ARBA" id="ARBA00022692"/>
    </source>
</evidence>
<keyword evidence="5 8" id="KW-0812">Transmembrane</keyword>
<evidence type="ECO:0000256" key="6">
    <source>
        <dbReference type="ARBA" id="ARBA00022989"/>
    </source>
</evidence>
<feature type="transmembrane region" description="Helical" evidence="8">
    <location>
        <begin position="185"/>
        <end position="207"/>
    </location>
</feature>
<keyword evidence="10" id="KW-1185">Reference proteome</keyword>
<evidence type="ECO:0000256" key="3">
    <source>
        <dbReference type="ARBA" id="ARBA00022448"/>
    </source>
</evidence>
<keyword evidence="6 8" id="KW-1133">Transmembrane helix</keyword>
<feature type="transmembrane region" description="Helical" evidence="8">
    <location>
        <begin position="161"/>
        <end position="178"/>
    </location>
</feature>
<comment type="subcellular location">
    <subcellularLocation>
        <location evidence="1">Cell membrane</location>
        <topology evidence="1">Multi-pass membrane protein</topology>
    </subcellularLocation>
</comment>
<dbReference type="STRING" id="91360.SAMN05660330_02321"/>
<evidence type="ECO:0000313" key="9">
    <source>
        <dbReference type="EMBL" id="SDP29484.1"/>
    </source>
</evidence>
<organism evidence="9 10">
    <name type="scientific">Desulforhopalus singaporensis</name>
    <dbReference type="NCBI Taxonomy" id="91360"/>
    <lineage>
        <taxon>Bacteria</taxon>
        <taxon>Pseudomonadati</taxon>
        <taxon>Thermodesulfobacteriota</taxon>
        <taxon>Desulfobulbia</taxon>
        <taxon>Desulfobulbales</taxon>
        <taxon>Desulfocapsaceae</taxon>
        <taxon>Desulforhopalus</taxon>
    </lineage>
</organism>
<feature type="transmembrane region" description="Helical" evidence="8">
    <location>
        <begin position="66"/>
        <end position="82"/>
    </location>
</feature>
<keyword evidence="3" id="KW-0813">Transport</keyword>
<keyword evidence="4" id="KW-1003">Cell membrane</keyword>
<feature type="transmembrane region" description="Helical" evidence="8">
    <location>
        <begin position="415"/>
        <end position="433"/>
    </location>
</feature>
<sequence>MSEETPDSNYIFRFSDSLLGAQMLFVAFGALVLVPILTGLDPNVALFTAGIGTLVFQMITKGKVPVFLASSFAFIAPIIYGVQTWGIPATLCGLAAAGVFYIVLSLVIRFCGAGILHKYLPPIVTGPVIMVIGLVLAPVAVHMAMGRTGDGSGWLVPETTAMIVAGVSLVTTALVSLLSRGWLKLIPILCGIVTGYVASIMLDFVGFSAAMQATFDPGTLNNWTSPALISFSTVAERAWFAMPAFVFPEWKWEAILFIVPVAIAPAIEHFGDVLAIGSITGKDYVKDPGIENTMLGDGIATSIASLLGGPPNTTYSEVSGAVALTKAYNPAIMTWAAVTAILLSFVGKIGAILATIPTPVMGGIMILLFGMITVVGINTLMRSGVDLATPRNLIIVAVILVCGIGGMKFSVGTFAIEKIGLAGVLGLLLNVVLPDNREKKAF</sequence>
<keyword evidence="7 8" id="KW-0472">Membrane</keyword>
<gene>
    <name evidence="9" type="ORF">SAMN05660330_02321</name>
</gene>
<evidence type="ECO:0000256" key="2">
    <source>
        <dbReference type="ARBA" id="ARBA00008821"/>
    </source>
</evidence>
<dbReference type="InterPro" id="IPR006042">
    <property type="entry name" value="Xan_ur_permease"/>
</dbReference>
<name>A0A1H0RIY5_9BACT</name>
<dbReference type="EMBL" id="FNJI01000015">
    <property type="protein sequence ID" value="SDP29484.1"/>
    <property type="molecule type" value="Genomic_DNA"/>
</dbReference>
<feature type="transmembrane region" description="Helical" evidence="8">
    <location>
        <begin position="88"/>
        <end position="107"/>
    </location>
</feature>
<proteinExistence type="inferred from homology"/>
<dbReference type="AlphaFoldDB" id="A0A1H0RIY5"/>
<accession>A0A1H0RIY5</accession>
<dbReference type="PANTHER" id="PTHR42810">
    <property type="entry name" value="PURINE PERMEASE C1399.01C-RELATED"/>
    <property type="match status" value="1"/>
</dbReference>
<dbReference type="PROSITE" id="PS01116">
    <property type="entry name" value="XANTH_URACIL_PERMASE"/>
    <property type="match status" value="1"/>
</dbReference>
<dbReference type="GO" id="GO:0005886">
    <property type="term" value="C:plasma membrane"/>
    <property type="evidence" value="ECO:0007669"/>
    <property type="project" value="UniProtKB-SubCell"/>
</dbReference>
<dbReference type="RefSeq" id="WP_092222972.1">
    <property type="nucleotide sequence ID" value="NZ_FNJI01000015.1"/>
</dbReference>